<comment type="caution">
    <text evidence="2">The sequence shown here is derived from an EMBL/GenBank/DDBJ whole genome shotgun (WGS) entry which is preliminary data.</text>
</comment>
<protein>
    <submittedName>
        <fullName evidence="2">Uncharacterized protein</fullName>
    </submittedName>
</protein>
<accession>A0A8H7ZMW0</accession>
<proteinExistence type="predicted"/>
<gene>
    <name evidence="2" type="ORF">BJ554DRAFT_4315</name>
</gene>
<keyword evidence="3" id="KW-1185">Reference proteome</keyword>
<reference evidence="2 3" key="1">
    <citation type="journal article" name="Sci. Rep.">
        <title>Genome-scale phylogenetic analyses confirm Olpidium as the closest living zoosporic fungus to the non-flagellated, terrestrial fungi.</title>
        <authorList>
            <person name="Chang Y."/>
            <person name="Rochon D."/>
            <person name="Sekimoto S."/>
            <person name="Wang Y."/>
            <person name="Chovatia M."/>
            <person name="Sandor L."/>
            <person name="Salamov A."/>
            <person name="Grigoriev I.V."/>
            <person name="Stajich J.E."/>
            <person name="Spatafora J.W."/>
        </authorList>
    </citation>
    <scope>NUCLEOTIDE SEQUENCE [LARGE SCALE GENOMIC DNA]</scope>
    <source>
        <strain evidence="2">S191</strain>
    </source>
</reference>
<sequence>MSDTSQNADVEGRNLSPSEDEIVRAPQPAPKRRKHARLQDGARCGKGKRGTGREPFSVPRHNDDEDVDEDSFFTRARTSRQAQRLQALIDCR</sequence>
<evidence type="ECO:0000256" key="1">
    <source>
        <dbReference type="SAM" id="MobiDB-lite"/>
    </source>
</evidence>
<evidence type="ECO:0000313" key="3">
    <source>
        <dbReference type="Proteomes" id="UP000673691"/>
    </source>
</evidence>
<organism evidence="2 3">
    <name type="scientific">Olpidium bornovanus</name>
    <dbReference type="NCBI Taxonomy" id="278681"/>
    <lineage>
        <taxon>Eukaryota</taxon>
        <taxon>Fungi</taxon>
        <taxon>Fungi incertae sedis</taxon>
        <taxon>Olpidiomycota</taxon>
        <taxon>Olpidiomycotina</taxon>
        <taxon>Olpidiomycetes</taxon>
        <taxon>Olpidiales</taxon>
        <taxon>Olpidiaceae</taxon>
        <taxon>Olpidium</taxon>
    </lineage>
</organism>
<dbReference type="Proteomes" id="UP000673691">
    <property type="component" value="Unassembled WGS sequence"/>
</dbReference>
<dbReference type="EMBL" id="JAEFCI010012363">
    <property type="protein sequence ID" value="KAG5456055.1"/>
    <property type="molecule type" value="Genomic_DNA"/>
</dbReference>
<evidence type="ECO:0000313" key="2">
    <source>
        <dbReference type="EMBL" id="KAG5456055.1"/>
    </source>
</evidence>
<name>A0A8H7ZMW0_9FUNG</name>
<feature type="region of interest" description="Disordered" evidence="1">
    <location>
        <begin position="1"/>
        <end position="81"/>
    </location>
</feature>
<dbReference type="AlphaFoldDB" id="A0A8H7ZMW0"/>